<feature type="binding site" evidence="9">
    <location>
        <position position="283"/>
    </location>
    <ligand>
        <name>K(+)</name>
        <dbReference type="ChEBI" id="CHEBI:29103"/>
    </ligand>
</feature>
<evidence type="ECO:0000256" key="3">
    <source>
        <dbReference type="ARBA" id="ARBA00022741"/>
    </source>
</evidence>
<keyword evidence="4 9" id="KW-0418">Kinase</keyword>
<feature type="binding site" evidence="9">
    <location>
        <position position="288"/>
    </location>
    <ligand>
        <name>K(+)</name>
        <dbReference type="ChEBI" id="CHEBI:29103"/>
    </ligand>
</feature>
<dbReference type="GO" id="GO:0004747">
    <property type="term" value="F:ribokinase activity"/>
    <property type="evidence" value="ECO:0007669"/>
    <property type="project" value="UniProtKB-UniRule"/>
</dbReference>
<feature type="binding site" evidence="9">
    <location>
        <position position="253"/>
    </location>
    <ligand>
        <name>substrate</name>
    </ligand>
</feature>
<gene>
    <name evidence="9" type="primary">rbsK</name>
    <name evidence="11" type="ORF">ABLG96_07770</name>
</gene>
<feature type="binding site" evidence="9">
    <location>
        <position position="286"/>
    </location>
    <ligand>
        <name>K(+)</name>
        <dbReference type="ChEBI" id="CHEBI:29103"/>
    </ligand>
</feature>
<evidence type="ECO:0000256" key="5">
    <source>
        <dbReference type="ARBA" id="ARBA00022840"/>
    </source>
</evidence>
<dbReference type="PRINTS" id="PR00990">
    <property type="entry name" value="RIBOKINASE"/>
</dbReference>
<protein>
    <recommendedName>
        <fullName evidence="9">Ribokinase</fullName>
        <shortName evidence="9">RK</shortName>
        <ecNumber evidence="9">2.7.1.15</ecNumber>
    </recommendedName>
</protein>
<comment type="caution">
    <text evidence="9">Lacks conserved residue(s) required for the propagation of feature annotation.</text>
</comment>
<feature type="binding site" evidence="9">
    <location>
        <position position="247"/>
    </location>
    <ligand>
        <name>K(+)</name>
        <dbReference type="ChEBI" id="CHEBI:29103"/>
    </ligand>
</feature>
<evidence type="ECO:0000256" key="9">
    <source>
        <dbReference type="HAMAP-Rule" id="MF_01987"/>
    </source>
</evidence>
<dbReference type="CDD" id="cd01174">
    <property type="entry name" value="ribokinase"/>
    <property type="match status" value="1"/>
</dbReference>
<dbReference type="InterPro" id="IPR011611">
    <property type="entry name" value="PfkB_dom"/>
</dbReference>
<dbReference type="PANTHER" id="PTHR10584:SF166">
    <property type="entry name" value="RIBOKINASE"/>
    <property type="match status" value="1"/>
</dbReference>
<dbReference type="PANTHER" id="PTHR10584">
    <property type="entry name" value="SUGAR KINASE"/>
    <property type="match status" value="1"/>
</dbReference>
<dbReference type="InterPro" id="IPR002139">
    <property type="entry name" value="Ribo/fructo_kinase"/>
</dbReference>
<comment type="function">
    <text evidence="9">Catalyzes the phosphorylation of ribose at O-5 in a reaction requiring ATP and magnesium. The resulting D-ribose-5-phosphate can then be used either for sythesis of nucleotides, histidine, and tryptophan, or as a component of the pentose phosphate pathway.</text>
</comment>
<feature type="binding site" evidence="9">
    <location>
        <begin position="252"/>
        <end position="253"/>
    </location>
    <ligand>
        <name>ATP</name>
        <dbReference type="ChEBI" id="CHEBI:30616"/>
    </ligand>
</feature>
<dbReference type="InterPro" id="IPR029056">
    <property type="entry name" value="Ribokinase-like"/>
</dbReference>
<feature type="active site" description="Proton acceptor" evidence="9">
    <location>
        <position position="253"/>
    </location>
</feature>
<evidence type="ECO:0000256" key="8">
    <source>
        <dbReference type="ARBA" id="ARBA00023277"/>
    </source>
</evidence>
<feature type="binding site" evidence="9">
    <location>
        <begin position="221"/>
        <end position="226"/>
    </location>
    <ligand>
        <name>ATP</name>
        <dbReference type="ChEBI" id="CHEBI:30616"/>
    </ligand>
</feature>
<dbReference type="AlphaFoldDB" id="A0AAU8DV98"/>
<feature type="binding site" evidence="9">
    <location>
        <begin position="41"/>
        <end position="45"/>
    </location>
    <ligand>
        <name>substrate</name>
    </ligand>
</feature>
<name>A0AAU8DV98_9ACTN</name>
<evidence type="ECO:0000256" key="2">
    <source>
        <dbReference type="ARBA" id="ARBA00022723"/>
    </source>
</evidence>
<keyword evidence="1 9" id="KW-0808">Transferase</keyword>
<feature type="binding site" evidence="9">
    <location>
        <position position="249"/>
    </location>
    <ligand>
        <name>K(+)</name>
        <dbReference type="ChEBI" id="CHEBI:29103"/>
    </ligand>
</feature>
<comment type="activity regulation">
    <text evidence="9">Activated by a monovalent cation that binds near, but not in, the active site. The most likely occupant of the site in vivo is potassium. Ion binding induces a conformational change that may alter substrate affinity.</text>
</comment>
<dbReference type="GO" id="GO:0046872">
    <property type="term" value="F:metal ion binding"/>
    <property type="evidence" value="ECO:0007669"/>
    <property type="project" value="UniProtKB-KW"/>
</dbReference>
<keyword evidence="2 9" id="KW-0479">Metal-binding</keyword>
<dbReference type="RefSeq" id="WP_353650791.1">
    <property type="nucleotide sequence ID" value="NZ_CP159218.1"/>
</dbReference>
<dbReference type="InterPro" id="IPR011877">
    <property type="entry name" value="Ribokinase"/>
</dbReference>
<dbReference type="GO" id="GO:0005829">
    <property type="term" value="C:cytosol"/>
    <property type="evidence" value="ECO:0007669"/>
    <property type="project" value="TreeGrafter"/>
</dbReference>
<comment type="catalytic activity">
    <reaction evidence="9">
        <text>D-ribose + ATP = D-ribose 5-phosphate + ADP + H(+)</text>
        <dbReference type="Rhea" id="RHEA:13697"/>
        <dbReference type="ChEBI" id="CHEBI:15378"/>
        <dbReference type="ChEBI" id="CHEBI:30616"/>
        <dbReference type="ChEBI" id="CHEBI:47013"/>
        <dbReference type="ChEBI" id="CHEBI:78346"/>
        <dbReference type="ChEBI" id="CHEBI:456216"/>
        <dbReference type="EC" id="2.7.1.15"/>
    </reaction>
</comment>
<evidence type="ECO:0000259" key="10">
    <source>
        <dbReference type="Pfam" id="PF00294"/>
    </source>
</evidence>
<comment type="pathway">
    <text evidence="9">Carbohydrate metabolism; D-ribose degradation; D-ribose 5-phosphate from beta-D-ribopyranose: step 2/2.</text>
</comment>
<dbReference type="EMBL" id="CP159218">
    <property type="protein sequence ID" value="XCG65181.1"/>
    <property type="molecule type" value="Genomic_DNA"/>
</dbReference>
<keyword evidence="8 9" id="KW-0119">Carbohydrate metabolism</keyword>
<keyword evidence="5 9" id="KW-0067">ATP-binding</keyword>
<evidence type="ECO:0000313" key="11">
    <source>
        <dbReference type="EMBL" id="XCG65181.1"/>
    </source>
</evidence>
<dbReference type="GO" id="GO:0019303">
    <property type="term" value="P:D-ribose catabolic process"/>
    <property type="evidence" value="ECO:0007669"/>
    <property type="project" value="UniProtKB-UniRule"/>
</dbReference>
<comment type="subunit">
    <text evidence="9">Homodimer.</text>
</comment>
<feature type="binding site" evidence="9">
    <location>
        <position position="183"/>
    </location>
    <ligand>
        <name>ATP</name>
        <dbReference type="ChEBI" id="CHEBI:30616"/>
    </ligand>
</feature>
<comment type="cofactor">
    <cofactor evidence="9">
        <name>Mg(2+)</name>
        <dbReference type="ChEBI" id="CHEBI:18420"/>
    </cofactor>
    <text evidence="9">Requires a divalent cation, most likely magnesium in vivo, as an electrophilic catalyst to aid phosphoryl group transfer. It is the chelate of the metal and the nucleotide that is the actual substrate.</text>
</comment>
<evidence type="ECO:0000256" key="6">
    <source>
        <dbReference type="ARBA" id="ARBA00022842"/>
    </source>
</evidence>
<organism evidence="11">
    <name type="scientific">Nakamurella sp. A5-74</name>
    <dbReference type="NCBI Taxonomy" id="3158264"/>
    <lineage>
        <taxon>Bacteria</taxon>
        <taxon>Bacillati</taxon>
        <taxon>Actinomycetota</taxon>
        <taxon>Actinomycetes</taxon>
        <taxon>Nakamurellales</taxon>
        <taxon>Nakamurellaceae</taxon>
        <taxon>Nakamurella</taxon>
    </lineage>
</organism>
<keyword evidence="7 9" id="KW-0630">Potassium</keyword>
<evidence type="ECO:0000256" key="1">
    <source>
        <dbReference type="ARBA" id="ARBA00022679"/>
    </source>
</evidence>
<feature type="binding site" evidence="9">
    <location>
        <position position="142"/>
    </location>
    <ligand>
        <name>substrate</name>
    </ligand>
</feature>
<dbReference type="SUPFAM" id="SSF53613">
    <property type="entry name" value="Ribokinase-like"/>
    <property type="match status" value="1"/>
</dbReference>
<comment type="similarity">
    <text evidence="9">Belongs to the carbohydrate kinase PfkB family. Ribokinase subfamily.</text>
</comment>
<accession>A0AAU8DV98</accession>
<proteinExistence type="inferred from homology"/>
<keyword evidence="9" id="KW-0963">Cytoplasm</keyword>
<dbReference type="HAMAP" id="MF_01987">
    <property type="entry name" value="Ribokinase"/>
    <property type="match status" value="1"/>
</dbReference>
<evidence type="ECO:0000256" key="7">
    <source>
        <dbReference type="ARBA" id="ARBA00022958"/>
    </source>
</evidence>
<feature type="binding site" evidence="9">
    <location>
        <begin position="13"/>
        <end position="15"/>
    </location>
    <ligand>
        <name>substrate</name>
    </ligand>
</feature>
<sequence length="307" mass="30840">MNSSRVLVVGSLNEDLRLRTPTVPAAGETVLGGPHDWGLGGKGSNQAIAAARFGADVGMLGRLGDDAGGAKIRRVFADEGIDTELLGTSDDAGTGLALIVLEPSGENRIIVSSGANLQVTPADIDAAAEAVRSAAVVLCQLEIPLETVAATFELAGGTRILNSAPARSLPETLLGATDVLVANEIELAMLAHLAGADDVAEPDQIVRAARSITGTRTVIVTRGAAGAMVITDDDVLYIPAPKITVADTTGAGDCFCGVLAGAIAEGTSVQDAARIAVRAASLAASREGAAEGMPRRSDIDAAVAGAS</sequence>
<feature type="domain" description="Carbohydrate kinase PfkB" evidence="10">
    <location>
        <begin position="5"/>
        <end position="294"/>
    </location>
</feature>
<dbReference type="EC" id="2.7.1.15" evidence="9"/>
<keyword evidence="3 9" id="KW-0547">Nucleotide-binding</keyword>
<dbReference type="Pfam" id="PF00294">
    <property type="entry name" value="PfkB"/>
    <property type="match status" value="1"/>
</dbReference>
<evidence type="ECO:0000256" key="4">
    <source>
        <dbReference type="ARBA" id="ARBA00022777"/>
    </source>
</evidence>
<dbReference type="Gene3D" id="3.40.1190.20">
    <property type="match status" value="1"/>
</dbReference>
<reference evidence="11" key="1">
    <citation type="submission" date="2024-05" db="EMBL/GenBank/DDBJ databases">
        <authorList>
            <person name="Cai S.Y."/>
            <person name="Jin L.M."/>
            <person name="Li H.R."/>
        </authorList>
    </citation>
    <scope>NUCLEOTIDE SEQUENCE</scope>
    <source>
        <strain evidence="11">A5-74</strain>
    </source>
</reference>
<dbReference type="GO" id="GO:0005524">
    <property type="term" value="F:ATP binding"/>
    <property type="evidence" value="ECO:0007669"/>
    <property type="project" value="UniProtKB-UniRule"/>
</dbReference>
<comment type="subcellular location">
    <subcellularLocation>
        <location evidence="9">Cytoplasm</location>
    </subcellularLocation>
</comment>
<keyword evidence="6 9" id="KW-0460">Magnesium</keyword>